<evidence type="ECO:0000313" key="5">
    <source>
        <dbReference type="Proteomes" id="UP000500953"/>
    </source>
</evidence>
<proteinExistence type="predicted"/>
<feature type="chain" id="PRO_5039278262" evidence="2">
    <location>
        <begin position="32"/>
        <end position="188"/>
    </location>
</feature>
<feature type="compositionally biased region" description="Polar residues" evidence="1">
    <location>
        <begin position="36"/>
        <end position="47"/>
    </location>
</feature>
<evidence type="ECO:0000259" key="3">
    <source>
        <dbReference type="Pfam" id="PF05305"/>
    </source>
</evidence>
<reference evidence="4 5" key="1">
    <citation type="journal article" date="2019" name="ACS Chem. Biol.">
        <title>Identification and Mobilization of a Cryptic Antibiotic Biosynthesis Gene Locus from a Human-Pathogenic Nocardia Isolate.</title>
        <authorList>
            <person name="Herisse M."/>
            <person name="Ishida K."/>
            <person name="Porter J.L."/>
            <person name="Howden B."/>
            <person name="Hertweck C."/>
            <person name="Stinear T.P."/>
            <person name="Pidot S.J."/>
        </authorList>
    </citation>
    <scope>NUCLEOTIDE SEQUENCE [LARGE SCALE GENOMIC DNA]</scope>
    <source>
        <strain evidence="4 5">AUSMDU00012715</strain>
    </source>
</reference>
<dbReference type="Proteomes" id="UP000500953">
    <property type="component" value="Chromosome"/>
</dbReference>
<organism evidence="4 5">
    <name type="scientific">Nocardia terpenica</name>
    <dbReference type="NCBI Taxonomy" id="455432"/>
    <lineage>
        <taxon>Bacteria</taxon>
        <taxon>Bacillati</taxon>
        <taxon>Actinomycetota</taxon>
        <taxon>Actinomycetes</taxon>
        <taxon>Mycobacteriales</taxon>
        <taxon>Nocardiaceae</taxon>
        <taxon>Nocardia</taxon>
    </lineage>
</organism>
<accession>A0A6G9YW70</accession>
<feature type="compositionally biased region" description="Low complexity" evidence="1">
    <location>
        <begin position="48"/>
        <end position="66"/>
    </location>
</feature>
<feature type="region of interest" description="Disordered" evidence="1">
    <location>
        <begin position="35"/>
        <end position="106"/>
    </location>
</feature>
<protein>
    <submittedName>
        <fullName evidence="4">DUF732 domain-containing protein</fullName>
    </submittedName>
</protein>
<dbReference type="PROSITE" id="PS51257">
    <property type="entry name" value="PROKAR_LIPOPROTEIN"/>
    <property type="match status" value="1"/>
</dbReference>
<name>A0A6G9YW70_9NOCA</name>
<evidence type="ECO:0000256" key="1">
    <source>
        <dbReference type="SAM" id="MobiDB-lite"/>
    </source>
</evidence>
<dbReference type="RefSeq" id="WP_167484500.1">
    <property type="nucleotide sequence ID" value="NZ_CP046173.1"/>
</dbReference>
<evidence type="ECO:0000256" key="2">
    <source>
        <dbReference type="SAM" id="SignalP"/>
    </source>
</evidence>
<dbReference type="AlphaFoldDB" id="A0A6G9YW70"/>
<feature type="domain" description="DUF732" evidence="3">
    <location>
        <begin position="108"/>
        <end position="186"/>
    </location>
</feature>
<evidence type="ECO:0000313" key="4">
    <source>
        <dbReference type="EMBL" id="QIS17073.1"/>
    </source>
</evidence>
<dbReference type="Pfam" id="PF05305">
    <property type="entry name" value="DUF732"/>
    <property type="match status" value="1"/>
</dbReference>
<keyword evidence="2" id="KW-0732">Signal</keyword>
<gene>
    <name evidence="4" type="ORF">F6W96_00810</name>
</gene>
<sequence>MLRTRGQVTGVVSRGTAAGATLAIASVLLLAACGGNDSTASSKPTLKTSTSATATVPPAQSPSAAPGGDQQTVPEPPSAAPTTSAAAERPEPVQPTATAPDNPPLSAKDQAFLAELKKRGVVPSSPDIALTAANYVCQGKASGASDQEISTYVNAMAGSDPAFDPNKMSVEQAGKIYIDTATQTYCNK</sequence>
<dbReference type="InterPro" id="IPR007969">
    <property type="entry name" value="DUF732"/>
</dbReference>
<feature type="signal peptide" evidence="2">
    <location>
        <begin position="1"/>
        <end position="31"/>
    </location>
</feature>
<dbReference type="EMBL" id="CP046173">
    <property type="protein sequence ID" value="QIS17073.1"/>
    <property type="molecule type" value="Genomic_DNA"/>
</dbReference>